<dbReference type="SMART" id="SM01049">
    <property type="entry name" value="Cache_2"/>
    <property type="match status" value="1"/>
</dbReference>
<feature type="domain" description="Methyl-accepting transducer" evidence="9">
    <location>
        <begin position="213"/>
        <end position="349"/>
    </location>
</feature>
<keyword evidence="2" id="KW-1003">Cell membrane</keyword>
<dbReference type="AlphaFoldDB" id="A0A011NQ60"/>
<dbReference type="EMBL" id="JFAX01000013">
    <property type="protein sequence ID" value="EXI66767.1"/>
    <property type="molecule type" value="Genomic_DNA"/>
</dbReference>
<dbReference type="PATRIC" id="fig|1454001.3.peg.2395"/>
<evidence type="ECO:0000256" key="8">
    <source>
        <dbReference type="SAM" id="Phobius"/>
    </source>
</evidence>
<evidence type="ECO:0000256" key="6">
    <source>
        <dbReference type="ARBA" id="ARBA00023224"/>
    </source>
</evidence>
<proteinExistence type="predicted"/>
<dbReference type="STRING" id="1454001.AW08_02350"/>
<sequence length="386" mass="41330">MASHRSGRCWNGFPVYRSDHELAGNGTLSDDEARKGAAEALRHMRYGDGEYFFILDTQHRFVMHPLKPELEGKSGAEMRDPNGKALIQELVRTARASERGGLVEYVFARAGSEQPAPKISYAAEFKPWGWVYGTGIYVDDVSAAFRSKAIESLSIVALAVGVLIAVSLAIGRSVLRQLGGEPATASAIARRVAAGDLALDINAGSLVGDSLMRSLAEMQTQLQAMIEQTNLMALNAAIEAARAGEQGRGFAVVADEVRKLAERTTKATSEISAMVVSVQADTEAAVAAMSEAAPQVARGLDKAREASGVLEAILRQANKSSERVDEVAVATREQATVAEDVARHLQHIASMTEETRATMHANTVAVTELEQLAGGLREVVARFRVT</sequence>
<evidence type="ECO:0000256" key="5">
    <source>
        <dbReference type="ARBA" id="ARBA00023136"/>
    </source>
</evidence>
<dbReference type="Gene3D" id="3.30.450.20">
    <property type="entry name" value="PAS domain"/>
    <property type="match status" value="1"/>
</dbReference>
<gene>
    <name evidence="10" type="primary">mcp4_3</name>
    <name evidence="10" type="ORF">AW08_02350</name>
</gene>
<dbReference type="PROSITE" id="PS50111">
    <property type="entry name" value="CHEMOTAXIS_TRANSDUC_2"/>
    <property type="match status" value="1"/>
</dbReference>
<keyword evidence="5 8" id="KW-0472">Membrane</keyword>
<keyword evidence="3 8" id="KW-0812">Transmembrane</keyword>
<evidence type="ECO:0000256" key="7">
    <source>
        <dbReference type="PROSITE-ProRule" id="PRU00284"/>
    </source>
</evidence>
<dbReference type="InterPro" id="IPR004089">
    <property type="entry name" value="MCPsignal_dom"/>
</dbReference>
<dbReference type="Gene3D" id="1.10.287.950">
    <property type="entry name" value="Methyl-accepting chemotaxis protein"/>
    <property type="match status" value="1"/>
</dbReference>
<dbReference type="SMART" id="SM00283">
    <property type="entry name" value="MA"/>
    <property type="match status" value="1"/>
</dbReference>
<comment type="subcellular location">
    <subcellularLocation>
        <location evidence="1">Cell membrane</location>
        <topology evidence="1">Multi-pass membrane protein</topology>
    </subcellularLocation>
</comment>
<evidence type="ECO:0000256" key="1">
    <source>
        <dbReference type="ARBA" id="ARBA00004651"/>
    </source>
</evidence>
<dbReference type="GO" id="GO:0007165">
    <property type="term" value="P:signal transduction"/>
    <property type="evidence" value="ECO:0007669"/>
    <property type="project" value="UniProtKB-KW"/>
</dbReference>
<reference evidence="10" key="1">
    <citation type="submission" date="2014-02" db="EMBL/GenBank/DDBJ databases">
        <title>Expanding our view of genomic diversity in Candidatus Accumulibacter clades.</title>
        <authorList>
            <person name="Skennerton C.T."/>
            <person name="Barr J.J."/>
            <person name="Slater F.R."/>
            <person name="Bond P.L."/>
            <person name="Tyson G.W."/>
        </authorList>
    </citation>
    <scope>NUCLEOTIDE SEQUENCE [LARGE SCALE GENOMIC DNA]</scope>
</reference>
<keyword evidence="4 8" id="KW-1133">Transmembrane helix</keyword>
<comment type="caution">
    <text evidence="10">The sequence shown here is derived from an EMBL/GenBank/DDBJ whole genome shotgun (WGS) entry which is preliminary data.</text>
</comment>
<dbReference type="Pfam" id="PF17200">
    <property type="entry name" value="sCache_2"/>
    <property type="match status" value="1"/>
</dbReference>
<protein>
    <submittedName>
        <fullName evidence="10">Methyl-accepting chemotaxis protein 4</fullName>
    </submittedName>
</protein>
<evidence type="ECO:0000313" key="10">
    <source>
        <dbReference type="EMBL" id="EXI66767.1"/>
    </source>
</evidence>
<evidence type="ECO:0000313" key="11">
    <source>
        <dbReference type="Proteomes" id="UP000020218"/>
    </source>
</evidence>
<dbReference type="InterPro" id="IPR033480">
    <property type="entry name" value="sCache_2"/>
</dbReference>
<dbReference type="Proteomes" id="UP000020218">
    <property type="component" value="Unassembled WGS sequence"/>
</dbReference>
<feature type="transmembrane region" description="Helical" evidence="8">
    <location>
        <begin position="155"/>
        <end position="175"/>
    </location>
</feature>
<evidence type="ECO:0000259" key="9">
    <source>
        <dbReference type="PROSITE" id="PS50111"/>
    </source>
</evidence>
<accession>A0A011NQ60</accession>
<keyword evidence="11" id="KW-1185">Reference proteome</keyword>
<dbReference type="SUPFAM" id="SSF58104">
    <property type="entry name" value="Methyl-accepting chemotaxis protein (MCP) signaling domain"/>
    <property type="match status" value="1"/>
</dbReference>
<dbReference type="PANTHER" id="PTHR32089:SF112">
    <property type="entry name" value="LYSOZYME-LIKE PROTEIN-RELATED"/>
    <property type="match status" value="1"/>
</dbReference>
<evidence type="ECO:0000256" key="3">
    <source>
        <dbReference type="ARBA" id="ARBA00022692"/>
    </source>
</evidence>
<dbReference type="GO" id="GO:0005886">
    <property type="term" value="C:plasma membrane"/>
    <property type="evidence" value="ECO:0007669"/>
    <property type="project" value="UniProtKB-SubCell"/>
</dbReference>
<keyword evidence="6 7" id="KW-0807">Transducer</keyword>
<evidence type="ECO:0000256" key="4">
    <source>
        <dbReference type="ARBA" id="ARBA00022989"/>
    </source>
</evidence>
<dbReference type="PANTHER" id="PTHR32089">
    <property type="entry name" value="METHYL-ACCEPTING CHEMOTAXIS PROTEIN MCPB"/>
    <property type="match status" value="1"/>
</dbReference>
<name>A0A011NQ60_9PROT</name>
<dbReference type="Pfam" id="PF00015">
    <property type="entry name" value="MCPsignal"/>
    <property type="match status" value="1"/>
</dbReference>
<organism evidence="10 11">
    <name type="scientific">Candidatus Accumulibacter adjunctus</name>
    <dbReference type="NCBI Taxonomy" id="1454001"/>
    <lineage>
        <taxon>Bacteria</taxon>
        <taxon>Pseudomonadati</taxon>
        <taxon>Pseudomonadota</taxon>
        <taxon>Betaproteobacteria</taxon>
        <taxon>Candidatus Accumulibacter</taxon>
    </lineage>
</organism>
<evidence type="ECO:0000256" key="2">
    <source>
        <dbReference type="ARBA" id="ARBA00022475"/>
    </source>
</evidence>